<dbReference type="Gene3D" id="3.40.50.150">
    <property type="entry name" value="Vaccinia Virus protein VP39"/>
    <property type="match status" value="1"/>
</dbReference>
<dbReference type="PIRSF" id="PIRSF017570">
    <property type="entry name" value="Histone_H3-K79_MeTrfase"/>
    <property type="match status" value="1"/>
</dbReference>
<dbReference type="InterPro" id="IPR021162">
    <property type="entry name" value="Dot1"/>
</dbReference>
<keyword evidence="9 14" id="KW-0805">Transcription regulation</keyword>
<evidence type="ECO:0000259" key="16">
    <source>
        <dbReference type="PROSITE" id="PS51569"/>
    </source>
</evidence>
<sequence>MDLEKSLSPFKMDKEPSTEITTDEASDHANSSKLEAYEFTPVTSQSSEMKTPPAPKKVRKKSALLDLLDQASKYQPQYEYSFPSSFLRKREPPKKDIIGEDVDTSTTPKRKKLTKKSTKNVAMKMVKDTKTSNTKKKSSISNMGNGTSVEKKTQKTTKRTKNTQEDRHIMKKIQKENVKQEKSQSPEPHLDHRVEDNKRKKLGKTPNTFVNWDSPKYTPSHRLFDVEYLRANPSFSGEIVSSSFLTHFHNELGNKSKVAHNNGTTNDYTNNMRKVSVRSVLYPDFSEEFVLDFEKENFRYEPVAELGKFIEYAVNIYIPSRYKAKMETEVVVPYNKAYDSKDAELLIATVETYNKLLETIPRDEIIAHLDRVDSIPRSFLHDFLQLVYTRSIHPHARKLKQYKAFSNYVYGELLPSFLTKVYAKCGLSPEHVFMDLGSGVGNCVIQASLEFGCQLSFGCEIMESASEMTEVQMKEFENRCKLWGLKIAPIRYSLRESFINNPEVEKLIGSCDVLLINNFLFDAKLNSAVTKLIQHTKPGCKIITLKNLRSFGYTLDAFNLDNILNKIKVERFDLENNSVSWTHNGGEYYISTVLDKIDESLLDPQLKDRRSTSRPVKYTR</sequence>
<evidence type="ECO:0000256" key="12">
    <source>
        <dbReference type="ARBA" id="ARBA00029821"/>
    </source>
</evidence>
<feature type="compositionally biased region" description="Basic and acidic residues" evidence="15">
    <location>
        <begin position="88"/>
        <end position="98"/>
    </location>
</feature>
<evidence type="ECO:0000256" key="1">
    <source>
        <dbReference type="ARBA" id="ARBA00004123"/>
    </source>
</evidence>
<dbReference type="PANTHER" id="PTHR21451:SF0">
    <property type="entry name" value="HISTONE-LYSINE N-METHYLTRANSFERASE, H3 LYSINE-79 SPECIFIC"/>
    <property type="match status" value="1"/>
</dbReference>
<feature type="region of interest" description="Disordered" evidence="15">
    <location>
        <begin position="85"/>
        <end position="213"/>
    </location>
</feature>
<keyword evidence="7" id="KW-0677">Repeat</keyword>
<keyword evidence="8 14" id="KW-0156">Chromatin regulator</keyword>
<feature type="domain" description="DOT1" evidence="16">
    <location>
        <begin position="293"/>
        <end position="606"/>
    </location>
</feature>
<dbReference type="Pfam" id="PF08123">
    <property type="entry name" value="DOT1"/>
    <property type="match status" value="1"/>
</dbReference>
<evidence type="ECO:0000313" key="18">
    <source>
        <dbReference type="Proteomes" id="UP001623330"/>
    </source>
</evidence>
<comment type="subcellular location">
    <subcellularLocation>
        <location evidence="1 14">Nucleus</location>
    </subcellularLocation>
</comment>
<evidence type="ECO:0000256" key="13">
    <source>
        <dbReference type="ARBA" id="ARBA00047770"/>
    </source>
</evidence>
<keyword evidence="6 14" id="KW-0949">S-adenosyl-L-methionine</keyword>
<comment type="catalytic activity">
    <reaction evidence="13 14">
        <text>L-lysyl(79)-[histone H3] + 3 S-adenosyl-L-methionine = N(6),N(6),N(6)-trimethyl-L-lysyl(79)-[histone H3] + 3 S-adenosyl-L-homocysteine + 3 H(+)</text>
        <dbReference type="Rhea" id="RHEA:60328"/>
        <dbReference type="Rhea" id="RHEA-COMP:15549"/>
        <dbReference type="Rhea" id="RHEA-COMP:15552"/>
        <dbReference type="ChEBI" id="CHEBI:15378"/>
        <dbReference type="ChEBI" id="CHEBI:29969"/>
        <dbReference type="ChEBI" id="CHEBI:57856"/>
        <dbReference type="ChEBI" id="CHEBI:59789"/>
        <dbReference type="ChEBI" id="CHEBI:61961"/>
        <dbReference type="EC" id="2.1.1.360"/>
    </reaction>
</comment>
<accession>A0ABR4NZV7</accession>
<evidence type="ECO:0000256" key="4">
    <source>
        <dbReference type="ARBA" id="ARBA00022603"/>
    </source>
</evidence>
<evidence type="ECO:0000256" key="3">
    <source>
        <dbReference type="ARBA" id="ARBA00020987"/>
    </source>
</evidence>
<comment type="caution">
    <text evidence="17">The sequence shown here is derived from an EMBL/GenBank/DDBJ whole genome shotgun (WGS) entry which is preliminary data.</text>
</comment>
<feature type="compositionally biased region" description="Basic residues" evidence="15">
    <location>
        <begin position="108"/>
        <end position="118"/>
    </location>
</feature>
<keyword evidence="10 14" id="KW-0804">Transcription</keyword>
<dbReference type="PANTHER" id="PTHR21451">
    <property type="entry name" value="HISTONE H3 METHYLTRANSFERASE"/>
    <property type="match status" value="1"/>
</dbReference>
<comment type="similarity">
    <text evidence="14">Belongs to the class I-like SAM-binding methyltransferase superfamily. DOT1 family.</text>
</comment>
<evidence type="ECO:0000256" key="7">
    <source>
        <dbReference type="ARBA" id="ARBA00022737"/>
    </source>
</evidence>
<dbReference type="Proteomes" id="UP001623330">
    <property type="component" value="Unassembled WGS sequence"/>
</dbReference>
<feature type="compositionally biased region" description="Basic and acidic residues" evidence="15">
    <location>
        <begin position="162"/>
        <end position="198"/>
    </location>
</feature>
<dbReference type="InterPro" id="IPR029063">
    <property type="entry name" value="SAM-dependent_MTases_sf"/>
</dbReference>
<dbReference type="EMBL" id="JBEVYD010000002">
    <property type="protein sequence ID" value="KAL3234863.1"/>
    <property type="molecule type" value="Genomic_DNA"/>
</dbReference>
<evidence type="ECO:0000256" key="15">
    <source>
        <dbReference type="SAM" id="MobiDB-lite"/>
    </source>
</evidence>
<gene>
    <name evidence="17" type="ORF">RNJ44_02651</name>
</gene>
<protein>
    <recommendedName>
        <fullName evidence="3 14">Histone-lysine N-methyltransferase, H3 lysine-79 specific</fullName>
        <ecNumber evidence="2 14">2.1.1.360</ecNumber>
    </recommendedName>
    <alternativeName>
        <fullName evidence="12 14">Histone H3-K79 methyltransferase</fullName>
    </alternativeName>
</protein>
<evidence type="ECO:0000256" key="11">
    <source>
        <dbReference type="ARBA" id="ARBA00023242"/>
    </source>
</evidence>
<keyword evidence="11 14" id="KW-0539">Nucleus</keyword>
<keyword evidence="4 14" id="KW-0489">Methyltransferase</keyword>
<dbReference type="EC" id="2.1.1.360" evidence="2 14"/>
<keyword evidence="18" id="KW-1185">Reference proteome</keyword>
<dbReference type="InterPro" id="IPR025789">
    <property type="entry name" value="DOT1_dom"/>
</dbReference>
<evidence type="ECO:0000256" key="2">
    <source>
        <dbReference type="ARBA" id="ARBA00012190"/>
    </source>
</evidence>
<dbReference type="SUPFAM" id="SSF53335">
    <property type="entry name" value="S-adenosyl-L-methionine-dependent methyltransferases"/>
    <property type="match status" value="1"/>
</dbReference>
<feature type="region of interest" description="Disordered" evidence="15">
    <location>
        <begin position="1"/>
        <end position="59"/>
    </location>
</feature>
<comment type="function">
    <text evidence="14">Histone methyltransferase that specifically trimethylates histone H3 to form H3K79me3. This methylation is required for telomere silencing and for the pachytene checkpoint during the meiotic cell cycle by allowing the recruitment of RAD9 to double strand breaks. Nucleosomes are preferred as substrate compared to free histone.</text>
</comment>
<keyword evidence="5 14" id="KW-0808">Transferase</keyword>
<dbReference type="PROSITE" id="PS51569">
    <property type="entry name" value="DOT1"/>
    <property type="match status" value="1"/>
</dbReference>
<proteinExistence type="inferred from homology"/>
<dbReference type="InterPro" id="IPR030445">
    <property type="entry name" value="H3-K79_meTrfase"/>
</dbReference>
<evidence type="ECO:0000256" key="14">
    <source>
        <dbReference type="PIRNR" id="PIRNR017570"/>
    </source>
</evidence>
<evidence type="ECO:0000256" key="8">
    <source>
        <dbReference type="ARBA" id="ARBA00022853"/>
    </source>
</evidence>
<evidence type="ECO:0000256" key="9">
    <source>
        <dbReference type="ARBA" id="ARBA00023015"/>
    </source>
</evidence>
<reference evidence="17 18" key="1">
    <citation type="submission" date="2024-05" db="EMBL/GenBank/DDBJ databases">
        <title>Long read based assembly of the Candida bracarensis genome reveals expanded adhesin content.</title>
        <authorList>
            <person name="Marcet-Houben M."/>
            <person name="Ksiezopolska E."/>
            <person name="Gabaldon T."/>
        </authorList>
    </citation>
    <scope>NUCLEOTIDE SEQUENCE [LARGE SCALE GENOMIC DNA]</scope>
    <source>
        <strain evidence="17 18">CBM6</strain>
    </source>
</reference>
<evidence type="ECO:0000256" key="6">
    <source>
        <dbReference type="ARBA" id="ARBA00022691"/>
    </source>
</evidence>
<evidence type="ECO:0000256" key="10">
    <source>
        <dbReference type="ARBA" id="ARBA00023163"/>
    </source>
</evidence>
<organism evidence="17 18">
    <name type="scientific">Nakaseomyces bracarensis</name>
    <dbReference type="NCBI Taxonomy" id="273131"/>
    <lineage>
        <taxon>Eukaryota</taxon>
        <taxon>Fungi</taxon>
        <taxon>Dikarya</taxon>
        <taxon>Ascomycota</taxon>
        <taxon>Saccharomycotina</taxon>
        <taxon>Saccharomycetes</taxon>
        <taxon>Saccharomycetales</taxon>
        <taxon>Saccharomycetaceae</taxon>
        <taxon>Nakaseomyces</taxon>
    </lineage>
</organism>
<name>A0ABR4NZV7_9SACH</name>
<evidence type="ECO:0000256" key="5">
    <source>
        <dbReference type="ARBA" id="ARBA00022679"/>
    </source>
</evidence>
<evidence type="ECO:0000313" key="17">
    <source>
        <dbReference type="EMBL" id="KAL3234863.1"/>
    </source>
</evidence>
<dbReference type="Gene3D" id="1.10.260.170">
    <property type="match status" value="1"/>
</dbReference>